<name>A0AAV4PLC7_CAEEX</name>
<comment type="caution">
    <text evidence="2">The sequence shown here is derived from an EMBL/GenBank/DDBJ whole genome shotgun (WGS) entry which is preliminary data.</text>
</comment>
<feature type="compositionally biased region" description="Polar residues" evidence="1">
    <location>
        <begin position="1"/>
        <end position="16"/>
    </location>
</feature>
<dbReference type="EMBL" id="BPLR01004781">
    <property type="protein sequence ID" value="GIX97444.1"/>
    <property type="molecule type" value="Genomic_DNA"/>
</dbReference>
<sequence length="78" mass="8942">MQPQMWSQLSQKQSDGPNYMLQKRENGNGRKLSGRCVPVNRERCLHMLQETSVSSLLECNHLHSVFVIQDLTPPHTPV</sequence>
<keyword evidence="3" id="KW-1185">Reference proteome</keyword>
<evidence type="ECO:0000313" key="3">
    <source>
        <dbReference type="Proteomes" id="UP001054945"/>
    </source>
</evidence>
<proteinExistence type="predicted"/>
<organism evidence="2 3">
    <name type="scientific">Caerostris extrusa</name>
    <name type="common">Bark spider</name>
    <name type="synonym">Caerostris bankana</name>
    <dbReference type="NCBI Taxonomy" id="172846"/>
    <lineage>
        <taxon>Eukaryota</taxon>
        <taxon>Metazoa</taxon>
        <taxon>Ecdysozoa</taxon>
        <taxon>Arthropoda</taxon>
        <taxon>Chelicerata</taxon>
        <taxon>Arachnida</taxon>
        <taxon>Araneae</taxon>
        <taxon>Araneomorphae</taxon>
        <taxon>Entelegynae</taxon>
        <taxon>Araneoidea</taxon>
        <taxon>Araneidae</taxon>
        <taxon>Caerostris</taxon>
    </lineage>
</organism>
<protein>
    <submittedName>
        <fullName evidence="2">Uncharacterized protein</fullName>
    </submittedName>
</protein>
<reference evidence="2 3" key="1">
    <citation type="submission" date="2021-06" db="EMBL/GenBank/DDBJ databases">
        <title>Caerostris extrusa draft genome.</title>
        <authorList>
            <person name="Kono N."/>
            <person name="Arakawa K."/>
        </authorList>
    </citation>
    <scope>NUCLEOTIDE SEQUENCE [LARGE SCALE GENOMIC DNA]</scope>
</reference>
<evidence type="ECO:0000256" key="1">
    <source>
        <dbReference type="SAM" id="MobiDB-lite"/>
    </source>
</evidence>
<gene>
    <name evidence="2" type="ORF">CEXT_546991</name>
</gene>
<evidence type="ECO:0000313" key="2">
    <source>
        <dbReference type="EMBL" id="GIX97444.1"/>
    </source>
</evidence>
<accession>A0AAV4PLC7</accession>
<dbReference type="Proteomes" id="UP001054945">
    <property type="component" value="Unassembled WGS sequence"/>
</dbReference>
<feature type="region of interest" description="Disordered" evidence="1">
    <location>
        <begin position="1"/>
        <end position="34"/>
    </location>
</feature>
<dbReference type="AlphaFoldDB" id="A0AAV4PLC7"/>